<dbReference type="OrthoDB" id="9839005at2"/>
<dbReference type="RefSeq" id="WP_073281736.1">
    <property type="nucleotide sequence ID" value="NZ_FRAS01000003.1"/>
</dbReference>
<dbReference type="Proteomes" id="UP000183947">
    <property type="component" value="Unassembled WGS sequence"/>
</dbReference>
<name>A0A1M6SWY4_9BACT</name>
<evidence type="ECO:0000313" key="1">
    <source>
        <dbReference type="EMBL" id="SHK49242.1"/>
    </source>
</evidence>
<reference evidence="2" key="1">
    <citation type="submission" date="2016-11" db="EMBL/GenBank/DDBJ databases">
        <authorList>
            <person name="Varghese N."/>
            <person name="Submissions S."/>
        </authorList>
    </citation>
    <scope>NUCLEOTIDE SEQUENCE [LARGE SCALE GENOMIC DNA]</scope>
    <source>
        <strain evidence="2">DSM 18569</strain>
    </source>
</reference>
<sequence length="133" mass="15154">MLAEGDYRYVGQLPAGPEGWVFTLYQSNKFDWVTAVDYELSYRGQLRAGPYLLEGRMEQAVLADYQAGRCGPILYLVSASAEDAARPGALYNTRWRPGYYDSLRFYGPDSLIRQLNSVLLKQVRQCQPEQQSE</sequence>
<proteinExistence type="predicted"/>
<organism evidence="1 2">
    <name type="scientific">Hymenobacter psychrotolerans DSM 18569</name>
    <dbReference type="NCBI Taxonomy" id="1121959"/>
    <lineage>
        <taxon>Bacteria</taxon>
        <taxon>Pseudomonadati</taxon>
        <taxon>Bacteroidota</taxon>
        <taxon>Cytophagia</taxon>
        <taxon>Cytophagales</taxon>
        <taxon>Hymenobacteraceae</taxon>
        <taxon>Hymenobacter</taxon>
    </lineage>
</organism>
<keyword evidence="2" id="KW-1185">Reference proteome</keyword>
<accession>A0A1M6SWY4</accession>
<dbReference type="STRING" id="1121959.SAMN02746009_01006"/>
<dbReference type="AlphaFoldDB" id="A0A1M6SWY4"/>
<protein>
    <submittedName>
        <fullName evidence="1">Uncharacterized protein</fullName>
    </submittedName>
</protein>
<dbReference type="EMBL" id="FRAS01000003">
    <property type="protein sequence ID" value="SHK49242.1"/>
    <property type="molecule type" value="Genomic_DNA"/>
</dbReference>
<evidence type="ECO:0000313" key="2">
    <source>
        <dbReference type="Proteomes" id="UP000183947"/>
    </source>
</evidence>
<gene>
    <name evidence="1" type="ORF">SAMN02746009_01006</name>
</gene>